<protein>
    <submittedName>
        <fullName evidence="2">Uncharacterized protein</fullName>
    </submittedName>
</protein>
<feature type="transmembrane region" description="Helical" evidence="1">
    <location>
        <begin position="287"/>
        <end position="306"/>
    </location>
</feature>
<feature type="transmembrane region" description="Helical" evidence="1">
    <location>
        <begin position="204"/>
        <end position="223"/>
    </location>
</feature>
<name>A0ABS6T336_9RHOB</name>
<proteinExistence type="predicted"/>
<dbReference type="Proteomes" id="UP000756530">
    <property type="component" value="Unassembled WGS sequence"/>
</dbReference>
<evidence type="ECO:0000313" key="2">
    <source>
        <dbReference type="EMBL" id="MBV7379643.1"/>
    </source>
</evidence>
<keyword evidence="1" id="KW-0472">Membrane</keyword>
<sequence>MQQIILVVLAIVLGLGFGALTGGFAFSSLVCVVAGVFLVTPSLFKFDTHDLKLVGHHMPTFGRNLAINYLILPLIALVIGFASRDIGIAGALFLLALLPGGGMVMMWIKTSGANPKLGFILFMLNLALLLPVTLVFSQFFDLASPYFPAPDLSQTTAATGRSVRPFAPFVILIVIPFLLSRLARASSPKLISFVERHQQIISKATMFGIVFYLFSLSTSQMLFSVELMALAKAVVATAAFYAAAVLVAGMVTKDTPEGRAVYWHVVTRYITLALILAVFSIDTFGATFILPVMVAYFIQIGAAGALRSRMLARSGAMPA</sequence>
<accession>A0ABS6T336</accession>
<keyword evidence="3" id="KW-1185">Reference proteome</keyword>
<organism evidence="2 3">
    <name type="scientific">Maritimibacter dapengensis</name>
    <dbReference type="NCBI Taxonomy" id="2836868"/>
    <lineage>
        <taxon>Bacteria</taxon>
        <taxon>Pseudomonadati</taxon>
        <taxon>Pseudomonadota</taxon>
        <taxon>Alphaproteobacteria</taxon>
        <taxon>Rhodobacterales</taxon>
        <taxon>Roseobacteraceae</taxon>
        <taxon>Maritimibacter</taxon>
    </lineage>
</organism>
<feature type="transmembrane region" description="Helical" evidence="1">
    <location>
        <begin position="120"/>
        <end position="140"/>
    </location>
</feature>
<feature type="transmembrane region" description="Helical" evidence="1">
    <location>
        <begin position="88"/>
        <end position="108"/>
    </location>
</feature>
<feature type="transmembrane region" description="Helical" evidence="1">
    <location>
        <begin position="26"/>
        <end position="44"/>
    </location>
</feature>
<evidence type="ECO:0000256" key="1">
    <source>
        <dbReference type="SAM" id="Phobius"/>
    </source>
</evidence>
<keyword evidence="1" id="KW-0812">Transmembrane</keyword>
<feature type="transmembrane region" description="Helical" evidence="1">
    <location>
        <begin position="65"/>
        <end position="82"/>
    </location>
</feature>
<comment type="caution">
    <text evidence="2">The sequence shown here is derived from an EMBL/GenBank/DDBJ whole genome shotgun (WGS) entry which is preliminary data.</text>
</comment>
<feature type="transmembrane region" description="Helical" evidence="1">
    <location>
        <begin position="261"/>
        <end position="281"/>
    </location>
</feature>
<dbReference type="EMBL" id="JAHUZE010000002">
    <property type="protein sequence ID" value="MBV7379643.1"/>
    <property type="molecule type" value="Genomic_DNA"/>
</dbReference>
<gene>
    <name evidence="2" type="ORF">KJP28_11965</name>
</gene>
<keyword evidence="1" id="KW-1133">Transmembrane helix</keyword>
<feature type="transmembrane region" description="Helical" evidence="1">
    <location>
        <begin position="229"/>
        <end position="249"/>
    </location>
</feature>
<feature type="transmembrane region" description="Helical" evidence="1">
    <location>
        <begin position="166"/>
        <end position="183"/>
    </location>
</feature>
<evidence type="ECO:0000313" key="3">
    <source>
        <dbReference type="Proteomes" id="UP000756530"/>
    </source>
</evidence>
<dbReference type="RefSeq" id="WP_218392755.1">
    <property type="nucleotide sequence ID" value="NZ_JAHUZE010000002.1"/>
</dbReference>
<reference evidence="2 3" key="1">
    <citation type="submission" date="2021-05" db="EMBL/GenBank/DDBJ databases">
        <title>Culturable bacteria isolated from Daya Bay.</title>
        <authorList>
            <person name="Zheng W."/>
            <person name="Yu S."/>
            <person name="Huang Y."/>
        </authorList>
    </citation>
    <scope>NUCLEOTIDE SEQUENCE [LARGE SCALE GENOMIC DNA]</scope>
    <source>
        <strain evidence="2 3">DP4N28-5</strain>
    </source>
</reference>